<proteinExistence type="predicted"/>
<accession>A0A163K1D9</accession>
<name>A0A163K1D9_ABSGL</name>
<gene>
    <name evidence="1" type="primary">ABSGL_11781.1 scaffold 12322</name>
</gene>
<evidence type="ECO:0000313" key="2">
    <source>
        <dbReference type="Proteomes" id="UP000078561"/>
    </source>
</evidence>
<keyword evidence="2" id="KW-1185">Reference proteome</keyword>
<sequence length="133" mass="15633">MKKGVLPIYRMMPRVKVLVDELPIWGTLKPVAVLWLCVELTNAYSMFKAYVWYASVGMNFFLPHVKFEGRLPISVLRGEAARNKKFELQIEKFLKKENVFQTPPAPPSDPMHQKDPMREIRQKGWYAWKHTVK</sequence>
<dbReference type="AlphaFoldDB" id="A0A163K1D9"/>
<dbReference type="EMBL" id="LT554476">
    <property type="protein sequence ID" value="SAM05906.1"/>
    <property type="molecule type" value="Genomic_DNA"/>
</dbReference>
<dbReference type="InParanoid" id="A0A163K1D9"/>
<reference evidence="1" key="1">
    <citation type="submission" date="2016-04" db="EMBL/GenBank/DDBJ databases">
        <authorList>
            <person name="Evans L.H."/>
            <person name="Alamgir A."/>
            <person name="Owens N."/>
            <person name="Weber N.D."/>
            <person name="Virtaneva K."/>
            <person name="Barbian K."/>
            <person name="Babar A."/>
            <person name="Rosenke K."/>
        </authorList>
    </citation>
    <scope>NUCLEOTIDE SEQUENCE [LARGE SCALE GENOMIC DNA]</scope>
    <source>
        <strain evidence="1">CBS 101.48</strain>
    </source>
</reference>
<protein>
    <submittedName>
        <fullName evidence="1">Uncharacterized protein</fullName>
    </submittedName>
</protein>
<evidence type="ECO:0000313" key="1">
    <source>
        <dbReference type="EMBL" id="SAM05906.1"/>
    </source>
</evidence>
<organism evidence="1">
    <name type="scientific">Absidia glauca</name>
    <name type="common">Pin mould</name>
    <dbReference type="NCBI Taxonomy" id="4829"/>
    <lineage>
        <taxon>Eukaryota</taxon>
        <taxon>Fungi</taxon>
        <taxon>Fungi incertae sedis</taxon>
        <taxon>Mucoromycota</taxon>
        <taxon>Mucoromycotina</taxon>
        <taxon>Mucoromycetes</taxon>
        <taxon>Mucorales</taxon>
        <taxon>Cunninghamellaceae</taxon>
        <taxon>Absidia</taxon>
    </lineage>
</organism>
<dbReference type="Proteomes" id="UP000078561">
    <property type="component" value="Unassembled WGS sequence"/>
</dbReference>